<dbReference type="Proteomes" id="UP000694388">
    <property type="component" value="Unplaced"/>
</dbReference>
<dbReference type="Gene3D" id="1.10.10.10">
    <property type="entry name" value="Winged helix-like DNA-binding domain superfamily/Winged helix DNA-binding domain"/>
    <property type="match status" value="1"/>
</dbReference>
<feature type="domain" description="HSF-type DNA-binding" evidence="8">
    <location>
        <begin position="7"/>
        <end position="105"/>
    </location>
</feature>
<dbReference type="GeneTree" id="ENSGT00940000158063"/>
<dbReference type="PRINTS" id="PR00056">
    <property type="entry name" value="HSFDOMAIN"/>
</dbReference>
<dbReference type="SUPFAM" id="SSF46785">
    <property type="entry name" value="Winged helix' DNA-binding domain"/>
    <property type="match status" value="1"/>
</dbReference>
<comment type="similarity">
    <text evidence="2 7">Belongs to the HSF family.</text>
</comment>
<dbReference type="FunFam" id="1.10.10.10:FF:000027">
    <property type="entry name" value="Heat shock transcription factor 1"/>
    <property type="match status" value="1"/>
</dbReference>
<dbReference type="OMA" id="WNFEHPN"/>
<keyword evidence="3" id="KW-0805">Transcription regulation</keyword>
<keyword evidence="10" id="KW-1185">Reference proteome</keyword>
<dbReference type="AlphaFoldDB" id="A0A8C4R6R3"/>
<reference evidence="9" key="1">
    <citation type="submission" date="2025-08" db="UniProtKB">
        <authorList>
            <consortium name="Ensembl"/>
        </authorList>
    </citation>
    <scope>IDENTIFICATION</scope>
</reference>
<dbReference type="PANTHER" id="PTHR10015:SF427">
    <property type="entry name" value="HEAT SHOCK FACTOR PROTEIN"/>
    <property type="match status" value="1"/>
</dbReference>
<keyword evidence="4" id="KW-0238">DNA-binding</keyword>
<dbReference type="GO" id="GO:0003700">
    <property type="term" value="F:DNA-binding transcription factor activity"/>
    <property type="evidence" value="ECO:0007669"/>
    <property type="project" value="InterPro"/>
</dbReference>
<comment type="subcellular location">
    <subcellularLocation>
        <location evidence="1">Nucleus</location>
    </subcellularLocation>
</comment>
<dbReference type="GO" id="GO:0043565">
    <property type="term" value="F:sequence-specific DNA binding"/>
    <property type="evidence" value="ECO:0007669"/>
    <property type="project" value="InterPro"/>
</dbReference>
<evidence type="ECO:0000256" key="5">
    <source>
        <dbReference type="ARBA" id="ARBA00023163"/>
    </source>
</evidence>
<dbReference type="InterPro" id="IPR000232">
    <property type="entry name" value="HSF_DNA-bd"/>
</dbReference>
<protein>
    <submittedName>
        <fullName evidence="9">Heat shock transcription factor 4</fullName>
    </submittedName>
</protein>
<dbReference type="GO" id="GO:0005634">
    <property type="term" value="C:nucleus"/>
    <property type="evidence" value="ECO:0007669"/>
    <property type="project" value="UniProtKB-SubCell"/>
</dbReference>
<accession>A0A8C4R6R3</accession>
<name>A0A8C4R6R3_EPTBU</name>
<reference evidence="9" key="2">
    <citation type="submission" date="2025-09" db="UniProtKB">
        <authorList>
            <consortium name="Ensembl"/>
        </authorList>
    </citation>
    <scope>IDENTIFICATION</scope>
</reference>
<evidence type="ECO:0000313" key="10">
    <source>
        <dbReference type="Proteomes" id="UP000694388"/>
    </source>
</evidence>
<dbReference type="Ensembl" id="ENSEBUT00000026738.1">
    <property type="protein sequence ID" value="ENSEBUP00000026162.1"/>
    <property type="gene ID" value="ENSEBUG00000016121.1"/>
</dbReference>
<dbReference type="InterPro" id="IPR036390">
    <property type="entry name" value="WH_DNA-bd_sf"/>
</dbReference>
<evidence type="ECO:0000256" key="1">
    <source>
        <dbReference type="ARBA" id="ARBA00004123"/>
    </source>
</evidence>
<sequence length="208" mass="24687">MDGRGGVVSPFLIKLWTLVDNQETNELIFWSANGQSFLVYDEHRFAKEILPKYFKHSKMNSFVRQLNMYGFCKVDAIRDKKDISEFEHPCFVRGSSKLLKKVKRKASIIRQKKIHWRDVGPIMKEMKRMRRTHETMNNLLYFLQLENRDLWFEVLNLQQKHAQQQKVVHKLFQFLILLAQVNHLIGLKRKLSNLWPGMATFQSSTSCT</sequence>
<evidence type="ECO:0000256" key="4">
    <source>
        <dbReference type="ARBA" id="ARBA00023125"/>
    </source>
</evidence>
<evidence type="ECO:0000256" key="6">
    <source>
        <dbReference type="ARBA" id="ARBA00023242"/>
    </source>
</evidence>
<organism evidence="9 10">
    <name type="scientific">Eptatretus burgeri</name>
    <name type="common">Inshore hagfish</name>
    <dbReference type="NCBI Taxonomy" id="7764"/>
    <lineage>
        <taxon>Eukaryota</taxon>
        <taxon>Metazoa</taxon>
        <taxon>Chordata</taxon>
        <taxon>Craniata</taxon>
        <taxon>Vertebrata</taxon>
        <taxon>Cyclostomata</taxon>
        <taxon>Myxini</taxon>
        <taxon>Myxiniformes</taxon>
        <taxon>Myxinidae</taxon>
        <taxon>Eptatretinae</taxon>
        <taxon>Eptatretus</taxon>
    </lineage>
</organism>
<keyword evidence="6" id="KW-0539">Nucleus</keyword>
<evidence type="ECO:0000256" key="2">
    <source>
        <dbReference type="ARBA" id="ARBA00006403"/>
    </source>
</evidence>
<dbReference type="PANTHER" id="PTHR10015">
    <property type="entry name" value="HEAT SHOCK TRANSCRIPTION FACTOR"/>
    <property type="match status" value="1"/>
</dbReference>
<dbReference type="InterPro" id="IPR036388">
    <property type="entry name" value="WH-like_DNA-bd_sf"/>
</dbReference>
<keyword evidence="5" id="KW-0804">Transcription</keyword>
<evidence type="ECO:0000313" key="9">
    <source>
        <dbReference type="Ensembl" id="ENSEBUP00000026162.1"/>
    </source>
</evidence>
<proteinExistence type="inferred from homology"/>
<evidence type="ECO:0000256" key="7">
    <source>
        <dbReference type="RuleBase" id="RU004020"/>
    </source>
</evidence>
<dbReference type="SMART" id="SM00415">
    <property type="entry name" value="HSF"/>
    <property type="match status" value="1"/>
</dbReference>
<dbReference type="Pfam" id="PF00447">
    <property type="entry name" value="HSF_DNA-bind"/>
    <property type="match status" value="1"/>
</dbReference>
<evidence type="ECO:0000256" key="3">
    <source>
        <dbReference type="ARBA" id="ARBA00023015"/>
    </source>
</evidence>
<evidence type="ECO:0000259" key="8">
    <source>
        <dbReference type="SMART" id="SM00415"/>
    </source>
</evidence>